<dbReference type="EMBL" id="QGHA01000011">
    <property type="protein sequence ID" value="PWK72961.1"/>
    <property type="molecule type" value="Genomic_DNA"/>
</dbReference>
<dbReference type="SUPFAM" id="SSF54534">
    <property type="entry name" value="FKBP-like"/>
    <property type="match status" value="1"/>
</dbReference>
<evidence type="ECO:0000256" key="3">
    <source>
        <dbReference type="ARBA" id="ARBA00023110"/>
    </source>
</evidence>
<comment type="catalytic activity">
    <reaction evidence="1 4">
        <text>[protein]-peptidylproline (omega=180) = [protein]-peptidylproline (omega=0)</text>
        <dbReference type="Rhea" id="RHEA:16237"/>
        <dbReference type="Rhea" id="RHEA-COMP:10747"/>
        <dbReference type="Rhea" id="RHEA-COMP:10748"/>
        <dbReference type="ChEBI" id="CHEBI:83833"/>
        <dbReference type="ChEBI" id="CHEBI:83834"/>
        <dbReference type="EC" id="5.2.1.8"/>
    </reaction>
</comment>
<dbReference type="Proteomes" id="UP000245678">
    <property type="component" value="Unassembled WGS sequence"/>
</dbReference>
<gene>
    <name evidence="7" type="ORF">LX99_04292</name>
</gene>
<dbReference type="AlphaFoldDB" id="A0A316H2I7"/>
<organism evidence="7 8">
    <name type="scientific">Mucilaginibacter oryzae</name>
    <dbReference type="NCBI Taxonomy" id="468058"/>
    <lineage>
        <taxon>Bacteria</taxon>
        <taxon>Pseudomonadati</taxon>
        <taxon>Bacteroidota</taxon>
        <taxon>Sphingobacteriia</taxon>
        <taxon>Sphingobacteriales</taxon>
        <taxon>Sphingobacteriaceae</taxon>
        <taxon>Mucilaginibacter</taxon>
    </lineage>
</organism>
<dbReference type="RefSeq" id="WP_022831354.1">
    <property type="nucleotide sequence ID" value="NZ_QGHA01000011.1"/>
</dbReference>
<dbReference type="Gene3D" id="3.10.50.40">
    <property type="match status" value="1"/>
</dbReference>
<dbReference type="InterPro" id="IPR001179">
    <property type="entry name" value="PPIase_FKBP_dom"/>
</dbReference>
<feature type="domain" description="PPIase FKBP-type" evidence="6">
    <location>
        <begin position="465"/>
        <end position="556"/>
    </location>
</feature>
<name>A0A316H2I7_9SPHI</name>
<evidence type="ECO:0000256" key="4">
    <source>
        <dbReference type="PROSITE-ProRule" id="PRU00277"/>
    </source>
</evidence>
<evidence type="ECO:0000313" key="8">
    <source>
        <dbReference type="Proteomes" id="UP000245678"/>
    </source>
</evidence>
<protein>
    <recommendedName>
        <fullName evidence="2 4">peptidylprolyl isomerase</fullName>
        <ecNumber evidence="2 4">5.2.1.8</ecNumber>
    </recommendedName>
</protein>
<dbReference type="EC" id="5.2.1.8" evidence="2 4"/>
<feature type="region of interest" description="Disordered" evidence="5">
    <location>
        <begin position="373"/>
        <end position="418"/>
    </location>
</feature>
<dbReference type="InterPro" id="IPR046357">
    <property type="entry name" value="PPIase_dom_sf"/>
</dbReference>
<reference evidence="7 8" key="1">
    <citation type="submission" date="2018-05" db="EMBL/GenBank/DDBJ databases">
        <title>Genomic Encyclopedia of Archaeal and Bacterial Type Strains, Phase II (KMG-II): from individual species to whole genera.</title>
        <authorList>
            <person name="Goeker M."/>
        </authorList>
    </citation>
    <scope>NUCLEOTIDE SEQUENCE [LARGE SCALE GENOMIC DNA]</scope>
    <source>
        <strain evidence="7 8">DSM 19975</strain>
    </source>
</reference>
<dbReference type="PROSITE" id="PS50059">
    <property type="entry name" value="FKBP_PPIASE"/>
    <property type="match status" value="1"/>
</dbReference>
<dbReference type="Pfam" id="PF01346">
    <property type="entry name" value="FKBP_N"/>
    <property type="match status" value="1"/>
</dbReference>
<feature type="compositionally biased region" description="Pro residues" evidence="5">
    <location>
        <begin position="395"/>
        <end position="412"/>
    </location>
</feature>
<proteinExistence type="predicted"/>
<keyword evidence="3 4" id="KW-0697">Rotamase</keyword>
<feature type="compositionally biased region" description="Pro residues" evidence="5">
    <location>
        <begin position="379"/>
        <end position="388"/>
    </location>
</feature>
<evidence type="ECO:0000256" key="1">
    <source>
        <dbReference type="ARBA" id="ARBA00000971"/>
    </source>
</evidence>
<keyword evidence="4 7" id="KW-0413">Isomerase</keyword>
<dbReference type="GO" id="GO:0006457">
    <property type="term" value="P:protein folding"/>
    <property type="evidence" value="ECO:0007669"/>
    <property type="project" value="InterPro"/>
</dbReference>
<sequence length="558" mass="59756">MIRISFPLKLQSLVLAIGFTLFSLPMEAQQKPVKKANTASNNGVDIYMAVNIYNQKSGNTTVGYWKNGVLTPISEENNNTAAVSLSVDGENIYTAGYFDNQAAYWKNDQLIQLTNKPDIGDAVSVASVGGHLYVAGKERKIRRYSTYNGGFIDMPTVWKDGTPTRLTNLTLETIGDHENRIAGVIAMTVDNNGDIYMVGNEPGPDATIHYWKNGQKVKELVDIPVSPVNMYIINGDFYVVGVLGRNGKAAYWKWSKGKTELITLTTADDSKADALAVSGNDVYVAGHEGGVGKYWKNGRPVTLAGGPLNFMGTYGLAVLGSDVYVTGPDVDGNTKCWKNGKEFIVLPGMSVAGIVVKKAKGRGYVPGTATVQHEMKTPSPAPAPPSAPTPSVKTAPPPAPAPSFTTPPPPTPAQLEKAAKAAAIKVEQANRYLAENKLKPGVITTASGLQYEILQPKPGIKPTLSDRVRYKVTRTNIVGNEVKGDVLVVGPVDLSMSSLVPGLAEGVKLMSPGARYRFTIPPPIGYDLNLLNQPADPDHPLGAVILVMEVELLAILKN</sequence>
<keyword evidence="8" id="KW-1185">Reference proteome</keyword>
<evidence type="ECO:0000256" key="2">
    <source>
        <dbReference type="ARBA" id="ARBA00013194"/>
    </source>
</evidence>
<dbReference type="InterPro" id="IPR000774">
    <property type="entry name" value="PPIase_FKBP_N"/>
</dbReference>
<comment type="caution">
    <text evidence="7">The sequence shown here is derived from an EMBL/GenBank/DDBJ whole genome shotgun (WGS) entry which is preliminary data.</text>
</comment>
<dbReference type="SUPFAM" id="SSF101908">
    <property type="entry name" value="Putative isomerase YbhE"/>
    <property type="match status" value="1"/>
</dbReference>
<dbReference type="GO" id="GO:0003755">
    <property type="term" value="F:peptidyl-prolyl cis-trans isomerase activity"/>
    <property type="evidence" value="ECO:0007669"/>
    <property type="project" value="UniProtKB-KW"/>
</dbReference>
<evidence type="ECO:0000256" key="5">
    <source>
        <dbReference type="SAM" id="MobiDB-lite"/>
    </source>
</evidence>
<dbReference type="Pfam" id="PF00254">
    <property type="entry name" value="FKBP_C"/>
    <property type="match status" value="1"/>
</dbReference>
<evidence type="ECO:0000259" key="6">
    <source>
        <dbReference type="PROSITE" id="PS50059"/>
    </source>
</evidence>
<evidence type="ECO:0000313" key="7">
    <source>
        <dbReference type="EMBL" id="PWK72961.1"/>
    </source>
</evidence>
<accession>A0A316H2I7</accession>